<gene>
    <name evidence="2" type="ORF">Gferi_14535</name>
</gene>
<name>A0A1D8GID1_9FIRM</name>
<accession>A0A1D8GID1</accession>
<dbReference type="RefSeq" id="WP_069977718.1">
    <property type="nucleotide sequence ID" value="NZ_CP017269.1"/>
</dbReference>
<dbReference type="Pfam" id="PF06810">
    <property type="entry name" value="Phage_scaffold"/>
    <property type="match status" value="1"/>
</dbReference>
<dbReference type="AlphaFoldDB" id="A0A1D8GID1"/>
<dbReference type="Proteomes" id="UP000095743">
    <property type="component" value="Chromosome"/>
</dbReference>
<dbReference type="OrthoDB" id="2365850at2"/>
<dbReference type="EMBL" id="CP017269">
    <property type="protein sequence ID" value="AOT70683.1"/>
    <property type="molecule type" value="Genomic_DNA"/>
</dbReference>
<proteinExistence type="predicted"/>
<organism evidence="2 3">
    <name type="scientific">Geosporobacter ferrireducens</name>
    <dbReference type="NCBI Taxonomy" id="1424294"/>
    <lineage>
        <taxon>Bacteria</taxon>
        <taxon>Bacillati</taxon>
        <taxon>Bacillota</taxon>
        <taxon>Clostridia</taxon>
        <taxon>Peptostreptococcales</taxon>
        <taxon>Thermotaleaceae</taxon>
        <taxon>Geosporobacter</taxon>
    </lineage>
</organism>
<feature type="coiled-coil region" evidence="1">
    <location>
        <begin position="45"/>
        <end position="93"/>
    </location>
</feature>
<protein>
    <submittedName>
        <fullName evidence="2">Uncharacterized protein</fullName>
    </submittedName>
</protein>
<reference evidence="2 3" key="1">
    <citation type="submission" date="2016-09" db="EMBL/GenBank/DDBJ databases">
        <title>Genomic analysis reveals versatility of anaerobic energy metabolism of Geosporobacter ferrireducens IRF9 of phylum Firmicutes.</title>
        <authorList>
            <person name="Kim S.-J."/>
        </authorList>
    </citation>
    <scope>NUCLEOTIDE SEQUENCE [LARGE SCALE GENOMIC DNA]</scope>
    <source>
        <strain evidence="2 3">IRF9</strain>
    </source>
</reference>
<dbReference type="KEGG" id="gfe:Gferi_14535"/>
<keyword evidence="3" id="KW-1185">Reference proteome</keyword>
<dbReference type="InterPro" id="IPR009636">
    <property type="entry name" value="SCAF"/>
</dbReference>
<evidence type="ECO:0000313" key="3">
    <source>
        <dbReference type="Proteomes" id="UP000095743"/>
    </source>
</evidence>
<evidence type="ECO:0000313" key="2">
    <source>
        <dbReference type="EMBL" id="AOT70683.1"/>
    </source>
</evidence>
<evidence type="ECO:0000256" key="1">
    <source>
        <dbReference type="SAM" id="Coils"/>
    </source>
</evidence>
<dbReference type="STRING" id="1424294.Gferi_14535"/>
<sequence length="176" mass="20592">MEQLKDLLGEALYQQVREKTKDKRIMLDEGNLIPQSRFNKVIQKKNAYKDQIKLLSGKLKELQKIVRKHEELVKKLQDDNEKLKQQNEKIKERSLITAIHLQAHKINAKNTDAVGRLIKREGLVLLEDGRVIGLEEQLKVLQESKPFLFGEDTLSYLEKIHDYVEALMHGRMLQKL</sequence>
<keyword evidence="1" id="KW-0175">Coiled coil</keyword>